<dbReference type="OrthoDB" id="97518at2759"/>
<sequence>MGLFTASAPAQLHPVNPPLGVFPQFCVNVPTTLVLKEKAFSFSGDDFAVKDSNGVPVVRCKGKALSFRDRKVITDSVGKPLFHLRNKVISIHKTFVAEDDGGNEIFRVTKRMSYRVTPSTSLNSTSHAHRHPRRYHSRATVFPAAAQDPRHHASRASSQLTSPVGTKMQATFRNHSTGQEVTLELRGDMWGGSADISMGGMPVAQITRQLFNMREVFADKQTYFVTVAPGVDLALIAAICICFDEAKNESD</sequence>
<evidence type="ECO:0000313" key="3">
    <source>
        <dbReference type="Proteomes" id="UP000279259"/>
    </source>
</evidence>
<dbReference type="InterPro" id="IPR007612">
    <property type="entry name" value="LOR"/>
</dbReference>
<dbReference type="Pfam" id="PF04525">
    <property type="entry name" value="LOR"/>
    <property type="match status" value="2"/>
</dbReference>
<dbReference type="InterPro" id="IPR025659">
    <property type="entry name" value="Tubby-like_C"/>
</dbReference>
<comment type="caution">
    <text evidence="2">The sequence shown here is derived from an EMBL/GenBank/DDBJ whole genome shotgun (WGS) entry which is preliminary data.</text>
</comment>
<dbReference type="SUPFAM" id="SSF54518">
    <property type="entry name" value="Tubby C-terminal domain-like"/>
    <property type="match status" value="2"/>
</dbReference>
<reference evidence="2 3" key="1">
    <citation type="submission" date="2018-11" db="EMBL/GenBank/DDBJ databases">
        <title>Genome sequence of Saitozyma podzolica DSM 27192.</title>
        <authorList>
            <person name="Aliyu H."/>
            <person name="Gorte O."/>
            <person name="Ochsenreither K."/>
        </authorList>
    </citation>
    <scope>NUCLEOTIDE SEQUENCE [LARGE SCALE GENOMIC DNA]</scope>
    <source>
        <strain evidence="2 3">DSM 27192</strain>
    </source>
</reference>
<dbReference type="EMBL" id="RSCD01000023">
    <property type="protein sequence ID" value="RSH83779.1"/>
    <property type="molecule type" value="Genomic_DNA"/>
</dbReference>
<dbReference type="Gene3D" id="2.40.160.200">
    <property type="entry name" value="LURP1-related"/>
    <property type="match status" value="1"/>
</dbReference>
<organism evidence="2 3">
    <name type="scientific">Saitozyma podzolica</name>
    <dbReference type="NCBI Taxonomy" id="1890683"/>
    <lineage>
        <taxon>Eukaryota</taxon>
        <taxon>Fungi</taxon>
        <taxon>Dikarya</taxon>
        <taxon>Basidiomycota</taxon>
        <taxon>Agaricomycotina</taxon>
        <taxon>Tremellomycetes</taxon>
        <taxon>Tremellales</taxon>
        <taxon>Trimorphomycetaceae</taxon>
        <taxon>Saitozyma</taxon>
    </lineage>
</organism>
<dbReference type="PANTHER" id="PTHR31087:SF161">
    <property type="entry name" value="TUBBY C 2 FAMILY PROTEIN"/>
    <property type="match status" value="1"/>
</dbReference>
<evidence type="ECO:0000313" key="2">
    <source>
        <dbReference type="EMBL" id="RSH83779.1"/>
    </source>
</evidence>
<name>A0A427XY55_9TREE</name>
<accession>A0A427XY55</accession>
<keyword evidence="3" id="KW-1185">Reference proteome</keyword>
<evidence type="ECO:0000256" key="1">
    <source>
        <dbReference type="ARBA" id="ARBA00005437"/>
    </source>
</evidence>
<evidence type="ECO:0008006" key="4">
    <source>
        <dbReference type="Google" id="ProtNLM"/>
    </source>
</evidence>
<dbReference type="PANTHER" id="PTHR31087">
    <property type="match status" value="1"/>
</dbReference>
<comment type="similarity">
    <text evidence="1">Belongs to the LOR family.</text>
</comment>
<dbReference type="Proteomes" id="UP000279259">
    <property type="component" value="Unassembled WGS sequence"/>
</dbReference>
<proteinExistence type="inferred from homology"/>
<protein>
    <recommendedName>
        <fullName evidence="4">Phospholipid scramblase</fullName>
    </recommendedName>
</protein>
<gene>
    <name evidence="2" type="ORF">EHS25_005394</name>
</gene>
<dbReference type="InterPro" id="IPR038595">
    <property type="entry name" value="LOR_sf"/>
</dbReference>
<dbReference type="AlphaFoldDB" id="A0A427XY55"/>